<dbReference type="GO" id="GO:0006887">
    <property type="term" value="P:exocytosis"/>
    <property type="evidence" value="ECO:0007669"/>
    <property type="project" value="UniProtKB-KW"/>
</dbReference>
<evidence type="ECO:0000256" key="6">
    <source>
        <dbReference type="SAM" id="MobiDB-lite"/>
    </source>
</evidence>
<dbReference type="AlphaFoldDB" id="A0A8D7F3U7"/>
<feature type="region of interest" description="Disordered" evidence="6">
    <location>
        <begin position="224"/>
        <end position="245"/>
    </location>
</feature>
<comment type="similarity">
    <text evidence="2">Belongs to the WD repeat L(2)GL family.</text>
</comment>
<keyword evidence="3" id="KW-0268">Exocytosis</keyword>
<dbReference type="SMART" id="SM00320">
    <property type="entry name" value="WD40"/>
    <property type="match status" value="5"/>
</dbReference>
<evidence type="ECO:0000256" key="2">
    <source>
        <dbReference type="ARBA" id="ARBA00008070"/>
    </source>
</evidence>
<sequence>MDAMRFIKKVLKQHTEENEHTLSGLAAQVTIHYGIPYTASILAFDPIQRLLAIGTLDGRIKVIGGDNIEGLLICPKKVPYKYLEFLHNQGFLVTITNENEVQVWNLELRQLVHCFQWEANVTAFSVIYGTYLMYIGDENGLLSVLKYDEENGELLKLPYQLPANAVAEAAGISIPDIQSIVGILPQPGTSSTRVLVAYEKGLLILWDIHKGQAVTTRGHTNLQLKGAEGPDSLSETSDQLQSNAANHDGDNEICCLCWVSTNGSIAAVGYMNGDILLWDFSYSFSVKGQQPQISSSNVIKLQLASGDRRLPVIVLHWSANCKGNIDKGGQLFIYGGDEIGSEEVLAVLTLEWSSGVETVKCISRVDLNLNGSFADMILIPDVGASDKNSTAALFVLTNPGQINVYDGAVLSVLKSEGNHSAQAENFPLVVPTIDPCMTVAKLCLLSKGSSASKVLFKKFYARTTRSSTLSAGTKWPLTGGVPPEMSYEDYEVAKLFIAGYQDGSLRIWDATYPILGLMFVLEGKLPVIQVDGAFAAVSAVALCSLSMTLAVGDERGLVRIYKLQENTNGSSFQFVTETNHEVHIIHHGQGFHCIAAFSILNSPVRDIHFTNSGSHIAVGFESGQVLMLDMTSLSVLFRTDCTSGTNSAVISASMPSISQCILQVSSPEQLSPCITNPTEVVLTLTKDSQIAIMDSRTGAIIGSRTVQPKKESVVISMHVIEGSVSASKAVAEPEKCSQNLPDEPSSQSGPERSNNREPRETKELQGCRPEDAPYSCETLIDPLLVLCFADSLCLYPLKSVIEGNSNFFHKVNLAQRICWSTILKVDAKAPELILLFETGTIEIRCLPGLEIKAESSLMSILRWSFKTNMDKTMSSSDDGLIALVNGCEVAFISFLDDQSRFAELMPCLHDKVLASATAAALNHSIDLKKTQMTSPGIFGGIIRGLKGGRTDINDIVNDGIPSYSSTKQLEQLFSRFPFSDQSTTIIRNEEVGELSIDDIEIDDPLPAPSTSTTLAQFSCYAIDEEKEREKLFQGSTNDSKPRMRTPQEILTQYRFAGDASAAAAHAREKLVQRQEKLERISRHTEELQNNAESFAAMANELVKTMENKKWWKI</sequence>
<feature type="compositionally biased region" description="Polar residues" evidence="6">
    <location>
        <begin position="736"/>
        <end position="752"/>
    </location>
</feature>
<dbReference type="SUPFAM" id="SSF58038">
    <property type="entry name" value="SNARE fusion complex"/>
    <property type="match status" value="1"/>
</dbReference>
<dbReference type="EMBL" id="HG996470">
    <property type="protein sequence ID" value="CAG1840596.1"/>
    <property type="molecule type" value="Genomic_DNA"/>
</dbReference>
<keyword evidence="4" id="KW-0963">Cytoplasm</keyword>
<dbReference type="InterPro" id="IPR042855">
    <property type="entry name" value="V_SNARE_CC"/>
</dbReference>
<keyword evidence="5" id="KW-0175">Coiled coil</keyword>
<accession>A0A8D7F3U7</accession>
<feature type="compositionally biased region" description="Polar residues" evidence="6">
    <location>
        <begin position="233"/>
        <end position="245"/>
    </location>
</feature>
<name>A0A8D7F3U7_MUSAM</name>
<dbReference type="PROSITE" id="PS50892">
    <property type="entry name" value="V_SNARE"/>
    <property type="match status" value="1"/>
</dbReference>
<evidence type="ECO:0000313" key="8">
    <source>
        <dbReference type="EMBL" id="CAG1840596.1"/>
    </source>
</evidence>
<evidence type="ECO:0000259" key="7">
    <source>
        <dbReference type="PROSITE" id="PS50892"/>
    </source>
</evidence>
<dbReference type="PANTHER" id="PTHR10241">
    <property type="entry name" value="LETHAL 2 GIANT LARVAE PROTEIN"/>
    <property type="match status" value="1"/>
</dbReference>
<dbReference type="GO" id="GO:0005737">
    <property type="term" value="C:cytoplasm"/>
    <property type="evidence" value="ECO:0007669"/>
    <property type="project" value="UniProtKB-SubCell"/>
</dbReference>
<feature type="domain" description="V-SNARE coiled-coil homology" evidence="7">
    <location>
        <begin position="1048"/>
        <end position="1112"/>
    </location>
</feature>
<dbReference type="InterPro" id="IPR001680">
    <property type="entry name" value="WD40_rpt"/>
</dbReference>
<gene>
    <name evidence="8" type="ORF">GSMUA_282480.1</name>
</gene>
<evidence type="ECO:0000256" key="4">
    <source>
        <dbReference type="ARBA" id="ARBA00022490"/>
    </source>
</evidence>
<dbReference type="SUPFAM" id="SSF50978">
    <property type="entry name" value="WD40 repeat-like"/>
    <property type="match status" value="2"/>
</dbReference>
<dbReference type="InterPro" id="IPR015943">
    <property type="entry name" value="WD40/YVTN_repeat-like_dom_sf"/>
</dbReference>
<organism evidence="8">
    <name type="scientific">Musa acuminata subsp. malaccensis</name>
    <name type="common">Wild banana</name>
    <name type="synonym">Musa malaccensis</name>
    <dbReference type="NCBI Taxonomy" id="214687"/>
    <lineage>
        <taxon>Eukaryota</taxon>
        <taxon>Viridiplantae</taxon>
        <taxon>Streptophyta</taxon>
        <taxon>Embryophyta</taxon>
        <taxon>Tracheophyta</taxon>
        <taxon>Spermatophyta</taxon>
        <taxon>Magnoliopsida</taxon>
        <taxon>Liliopsida</taxon>
        <taxon>Zingiberales</taxon>
        <taxon>Musaceae</taxon>
        <taxon>Musa</taxon>
    </lineage>
</organism>
<evidence type="ECO:0000256" key="3">
    <source>
        <dbReference type="ARBA" id="ARBA00022483"/>
    </source>
</evidence>
<comment type="subcellular location">
    <subcellularLocation>
        <location evidence="1">Cytoplasm</location>
    </subcellularLocation>
</comment>
<evidence type="ECO:0000256" key="5">
    <source>
        <dbReference type="PROSITE-ProRule" id="PRU00290"/>
    </source>
</evidence>
<dbReference type="InterPro" id="IPR036322">
    <property type="entry name" value="WD40_repeat_dom_sf"/>
</dbReference>
<reference evidence="8" key="1">
    <citation type="submission" date="2021-03" db="EMBL/GenBank/DDBJ databases">
        <authorList>
            <consortium name="Genoscope - CEA"/>
            <person name="William W."/>
        </authorList>
    </citation>
    <scope>NUCLEOTIDE SEQUENCE</scope>
    <source>
        <strain evidence="8">Doubled-haploid Pahang</strain>
    </source>
</reference>
<dbReference type="CDD" id="cd15873">
    <property type="entry name" value="R-SNARE_STXBP5_6"/>
    <property type="match status" value="1"/>
</dbReference>
<evidence type="ECO:0000256" key="1">
    <source>
        <dbReference type="ARBA" id="ARBA00004496"/>
    </source>
</evidence>
<dbReference type="Gene3D" id="2.130.10.10">
    <property type="entry name" value="YVTN repeat-like/Quinoprotein amine dehydrogenase"/>
    <property type="match status" value="3"/>
</dbReference>
<dbReference type="Gene3D" id="1.20.5.110">
    <property type="match status" value="1"/>
</dbReference>
<proteinExistence type="inferred from homology"/>
<feature type="compositionally biased region" description="Basic and acidic residues" evidence="6">
    <location>
        <begin position="753"/>
        <end position="767"/>
    </location>
</feature>
<protein>
    <submittedName>
        <fullName evidence="8">(wild Malaysian banana) hypothetical protein</fullName>
    </submittedName>
</protein>
<feature type="region of interest" description="Disordered" evidence="6">
    <location>
        <begin position="733"/>
        <end position="767"/>
    </location>
</feature>
<dbReference type="PANTHER" id="PTHR10241:SF25">
    <property type="entry name" value="TOMOSYN, ISOFORM C"/>
    <property type="match status" value="1"/>
</dbReference>